<dbReference type="Pfam" id="PF13187">
    <property type="entry name" value="Fer4_9"/>
    <property type="match status" value="1"/>
</dbReference>
<dbReference type="PROSITE" id="PS00198">
    <property type="entry name" value="4FE4S_FER_1"/>
    <property type="match status" value="2"/>
</dbReference>
<dbReference type="GO" id="GO:0046872">
    <property type="term" value="F:metal ion binding"/>
    <property type="evidence" value="ECO:0007669"/>
    <property type="project" value="UniProtKB-KW"/>
</dbReference>
<evidence type="ECO:0000313" key="6">
    <source>
        <dbReference type="EMBL" id="KIO47502.1"/>
    </source>
</evidence>
<dbReference type="EMBL" id="JPIU01000014">
    <property type="protein sequence ID" value="KIO47502.1"/>
    <property type="molecule type" value="Genomic_DNA"/>
</dbReference>
<dbReference type="GO" id="GO:0051536">
    <property type="term" value="F:iron-sulfur cluster binding"/>
    <property type="evidence" value="ECO:0007669"/>
    <property type="project" value="UniProtKB-KW"/>
</dbReference>
<dbReference type="AlphaFoldDB" id="A0A0C3NMM7"/>
<name>A0A0C3NMM7_9PORP</name>
<dbReference type="PROSITE" id="PS51379">
    <property type="entry name" value="4FE4S_FER_2"/>
    <property type="match status" value="2"/>
</dbReference>
<feature type="domain" description="4Fe-4S ferredoxin-type" evidence="5">
    <location>
        <begin position="193"/>
        <end position="222"/>
    </location>
</feature>
<dbReference type="NCBIfam" id="NF038196">
    <property type="entry name" value="ferrodoxin_EFR1"/>
    <property type="match status" value="1"/>
</dbReference>
<keyword evidence="7" id="KW-1185">Reference proteome</keyword>
<evidence type="ECO:0000256" key="1">
    <source>
        <dbReference type="ARBA" id="ARBA00022723"/>
    </source>
</evidence>
<accession>A0A0C3NMM7</accession>
<evidence type="ECO:0000259" key="4">
    <source>
        <dbReference type="PROSITE" id="PS50902"/>
    </source>
</evidence>
<dbReference type="PANTHER" id="PTHR43122">
    <property type="entry name" value="FERREDOXIN SUBUNIT OF PYRUVATE:FLAVODOXIN OXIDOREDUCTASE-RELATED"/>
    <property type="match status" value="1"/>
</dbReference>
<feature type="domain" description="Flavodoxin-like" evidence="4">
    <location>
        <begin position="5"/>
        <end position="153"/>
    </location>
</feature>
<evidence type="ECO:0000256" key="3">
    <source>
        <dbReference type="ARBA" id="ARBA00023014"/>
    </source>
</evidence>
<evidence type="ECO:0000256" key="2">
    <source>
        <dbReference type="ARBA" id="ARBA00023004"/>
    </source>
</evidence>
<sequence length="272" mass="30553">MIDRVVAVYFSPTGTTRRSVSVIAAEMARILKVTVESYDFTLPSARSTVLAFKRTDMVVLGTPVYAGRVPNVLLKYLATLQGNEAIGIPVVLFGNRDYDDALIELRDIMERAGFHVTAAAAFIGEHSFSRVLAKGRPDERDAEALNAFAARVVEKYKESDDRKITVKVKGTPYPYRGYYTPRDRKGNAVDIRKVMPVTNDRCIDCKLCVEICPMGSISYDDVREYTGICIKCGACIKRCPMGAKYYEDAGYLYHKQELEEGLTERREPELFL</sequence>
<dbReference type="Proteomes" id="UP000031980">
    <property type="component" value="Unassembled WGS sequence"/>
</dbReference>
<dbReference type="Gene3D" id="3.30.70.20">
    <property type="match status" value="1"/>
</dbReference>
<keyword evidence="3" id="KW-0411">Iron-sulfur</keyword>
<evidence type="ECO:0000259" key="5">
    <source>
        <dbReference type="PROSITE" id="PS51379"/>
    </source>
</evidence>
<keyword evidence="1" id="KW-0479">Metal-binding</keyword>
<dbReference type="InterPro" id="IPR017900">
    <property type="entry name" value="4Fe4S_Fe_S_CS"/>
</dbReference>
<evidence type="ECO:0000313" key="7">
    <source>
        <dbReference type="Proteomes" id="UP000031980"/>
    </source>
</evidence>
<dbReference type="InterPro" id="IPR008254">
    <property type="entry name" value="Flavodoxin/NO_synth"/>
</dbReference>
<proteinExistence type="predicted"/>
<dbReference type="PANTHER" id="PTHR43122:SF1">
    <property type="entry name" value="IRON-SULFUR-BINDING PROTEIN"/>
    <property type="match status" value="1"/>
</dbReference>
<dbReference type="InterPro" id="IPR047964">
    <property type="entry name" value="EFR1-like"/>
</dbReference>
<dbReference type="SUPFAM" id="SSF52218">
    <property type="entry name" value="Flavoproteins"/>
    <property type="match status" value="1"/>
</dbReference>
<dbReference type="Gene3D" id="3.40.50.360">
    <property type="match status" value="1"/>
</dbReference>
<dbReference type="InterPro" id="IPR029039">
    <property type="entry name" value="Flavoprotein-like_sf"/>
</dbReference>
<dbReference type="InterPro" id="IPR017896">
    <property type="entry name" value="4Fe4S_Fe-S-bd"/>
</dbReference>
<keyword evidence="2" id="KW-0408">Iron</keyword>
<feature type="domain" description="4Fe-4S ferredoxin-type" evidence="5">
    <location>
        <begin position="229"/>
        <end position="249"/>
    </location>
</feature>
<reference evidence="6 7" key="1">
    <citation type="submission" date="2014-07" db="EMBL/GenBank/DDBJ databases">
        <title>Porphyromonadaceae bacterium OUH 308042 = ATCC BAA-2681 = DSM 28342 draft genome.</title>
        <authorList>
            <person name="Sydenham T.V."/>
            <person name="Hasman H."/>
            <person name="Justensen U.S."/>
        </authorList>
    </citation>
    <scope>NUCLEOTIDE SEQUENCE [LARGE SCALE GENOMIC DNA]</scope>
    <source>
        <strain evidence="6 7">OUH 308042</strain>
    </source>
</reference>
<dbReference type="SUPFAM" id="SSF54862">
    <property type="entry name" value="4Fe-4S ferredoxins"/>
    <property type="match status" value="1"/>
</dbReference>
<gene>
    <name evidence="6" type="ORF">BA92_00350</name>
</gene>
<dbReference type="PROSITE" id="PS50902">
    <property type="entry name" value="FLAVODOXIN_LIKE"/>
    <property type="match status" value="1"/>
</dbReference>
<protein>
    <submittedName>
        <fullName evidence="6">Ferredoxin</fullName>
    </submittedName>
</protein>
<comment type="caution">
    <text evidence="6">The sequence shown here is derived from an EMBL/GenBank/DDBJ whole genome shotgun (WGS) entry which is preliminary data.</text>
</comment>
<organism evidence="6 7">
    <name type="scientific">Sanguibacteroides justesenii</name>
    <dbReference type="NCBI Taxonomy" id="1547597"/>
    <lineage>
        <taxon>Bacteria</taxon>
        <taxon>Pseudomonadati</taxon>
        <taxon>Bacteroidota</taxon>
        <taxon>Bacteroidia</taxon>
        <taxon>Bacteroidales</taxon>
        <taxon>Porphyromonadaceae</taxon>
        <taxon>Sanguibacteroides</taxon>
    </lineage>
</organism>
<dbReference type="GO" id="GO:0010181">
    <property type="term" value="F:FMN binding"/>
    <property type="evidence" value="ECO:0007669"/>
    <property type="project" value="InterPro"/>
</dbReference>